<accession>A0ABM8CZE8</accession>
<proteinExistence type="predicted"/>
<protein>
    <submittedName>
        <fullName evidence="1">Uncharacterized protein</fullName>
    </submittedName>
</protein>
<dbReference type="Proteomes" id="UP001317870">
    <property type="component" value="Chromosome"/>
</dbReference>
<reference evidence="1 2" key="1">
    <citation type="submission" date="2022-11" db="EMBL/GenBank/DDBJ databases">
        <title>Genome Sequencing of Nocardia sp. ON39_IFM12276 and assembly.</title>
        <authorList>
            <person name="Shimojima M."/>
            <person name="Toyokawa M."/>
            <person name="Uesaka K."/>
        </authorList>
    </citation>
    <scope>NUCLEOTIDE SEQUENCE [LARGE SCALE GENOMIC DNA]</scope>
    <source>
        <strain evidence="1 2">IFM 12276</strain>
    </source>
</reference>
<dbReference type="EMBL" id="AP026978">
    <property type="protein sequence ID" value="BDU00427.1"/>
    <property type="molecule type" value="Genomic_DNA"/>
</dbReference>
<sequence>MSPDRCVRSAEQVVVCQRRADRGIVEEVGGERVLEPGSAGAIGAEVSGVFDNWVSAHHHLLAMKVQVR</sequence>
<evidence type="ECO:0000313" key="2">
    <source>
        <dbReference type="Proteomes" id="UP001317870"/>
    </source>
</evidence>
<evidence type="ECO:0000313" key="1">
    <source>
        <dbReference type="EMBL" id="BDU00427.1"/>
    </source>
</evidence>
<organism evidence="1 2">
    <name type="scientific">Nocardia sputorum</name>
    <dbReference type="NCBI Taxonomy" id="2984338"/>
    <lineage>
        <taxon>Bacteria</taxon>
        <taxon>Bacillati</taxon>
        <taxon>Actinomycetota</taxon>
        <taxon>Actinomycetes</taxon>
        <taxon>Mycobacteriales</taxon>
        <taxon>Nocardiaceae</taxon>
        <taxon>Nocardia</taxon>
    </lineage>
</organism>
<keyword evidence="2" id="KW-1185">Reference proteome</keyword>
<name>A0ABM8CZE8_9NOCA</name>
<gene>
    <name evidence="1" type="ORF">IFM12276_34550</name>
</gene>